<proteinExistence type="predicted"/>
<gene>
    <name evidence="1" type="ORF">M9H77_02126</name>
</gene>
<dbReference type="Proteomes" id="UP001060085">
    <property type="component" value="Linkage Group LG01"/>
</dbReference>
<name>A0ACC0C7H4_CATRO</name>
<protein>
    <submittedName>
        <fullName evidence="1">Uncharacterized protein</fullName>
    </submittedName>
</protein>
<accession>A0ACC0C7H4</accession>
<dbReference type="EMBL" id="CM044701">
    <property type="protein sequence ID" value="KAI5680899.1"/>
    <property type="molecule type" value="Genomic_DNA"/>
</dbReference>
<evidence type="ECO:0000313" key="1">
    <source>
        <dbReference type="EMBL" id="KAI5680899.1"/>
    </source>
</evidence>
<evidence type="ECO:0000313" key="2">
    <source>
        <dbReference type="Proteomes" id="UP001060085"/>
    </source>
</evidence>
<organism evidence="1 2">
    <name type="scientific">Catharanthus roseus</name>
    <name type="common">Madagascar periwinkle</name>
    <name type="synonym">Vinca rosea</name>
    <dbReference type="NCBI Taxonomy" id="4058"/>
    <lineage>
        <taxon>Eukaryota</taxon>
        <taxon>Viridiplantae</taxon>
        <taxon>Streptophyta</taxon>
        <taxon>Embryophyta</taxon>
        <taxon>Tracheophyta</taxon>
        <taxon>Spermatophyta</taxon>
        <taxon>Magnoliopsida</taxon>
        <taxon>eudicotyledons</taxon>
        <taxon>Gunneridae</taxon>
        <taxon>Pentapetalae</taxon>
        <taxon>asterids</taxon>
        <taxon>lamiids</taxon>
        <taxon>Gentianales</taxon>
        <taxon>Apocynaceae</taxon>
        <taxon>Rauvolfioideae</taxon>
        <taxon>Vinceae</taxon>
        <taxon>Catharanthinae</taxon>
        <taxon>Catharanthus</taxon>
    </lineage>
</organism>
<sequence length="177" mass="20303">METSEKTTTIPFANVEVFNCDVINHSECIGDDFMLMECLEEEVTIVVETLIEDSLVGSVVSSEEAFKLYNDHAFKLGFSVRKGNQKFKTRLPIVSEWRSNANMEDFRYKEGFVKMMVTKSKLLKHANEFGDLGKVSKKDIAGYSAWRREMLRKFSDLISARELNINAQEYVEEGLGY</sequence>
<comment type="caution">
    <text evidence="1">The sequence shown here is derived from an EMBL/GenBank/DDBJ whole genome shotgun (WGS) entry which is preliminary data.</text>
</comment>
<reference evidence="2" key="1">
    <citation type="journal article" date="2023" name="Nat. Plants">
        <title>Single-cell RNA sequencing provides a high-resolution roadmap for understanding the multicellular compartmentation of specialized metabolism.</title>
        <authorList>
            <person name="Sun S."/>
            <person name="Shen X."/>
            <person name="Li Y."/>
            <person name="Li Y."/>
            <person name="Wang S."/>
            <person name="Li R."/>
            <person name="Zhang H."/>
            <person name="Shen G."/>
            <person name="Guo B."/>
            <person name="Wei J."/>
            <person name="Xu J."/>
            <person name="St-Pierre B."/>
            <person name="Chen S."/>
            <person name="Sun C."/>
        </authorList>
    </citation>
    <scope>NUCLEOTIDE SEQUENCE [LARGE SCALE GENOMIC DNA]</scope>
</reference>
<keyword evidence="2" id="KW-1185">Reference proteome</keyword>